<name>A0A1I4C1A2_9ACTN</name>
<protein>
    <submittedName>
        <fullName evidence="1">Uncharacterized protein</fullName>
    </submittedName>
</protein>
<dbReference type="EMBL" id="FOSG01000008">
    <property type="protein sequence ID" value="SFK74119.1"/>
    <property type="molecule type" value="Genomic_DNA"/>
</dbReference>
<proteinExistence type="predicted"/>
<dbReference type="Proteomes" id="UP000198928">
    <property type="component" value="Unassembled WGS sequence"/>
</dbReference>
<dbReference type="RefSeq" id="WP_093849922.1">
    <property type="nucleotide sequence ID" value="NZ_FOSG01000008.1"/>
</dbReference>
<evidence type="ECO:0000313" key="1">
    <source>
        <dbReference type="EMBL" id="SFK74119.1"/>
    </source>
</evidence>
<dbReference type="OrthoDB" id="4336394at2"/>
<keyword evidence="2" id="KW-1185">Reference proteome</keyword>
<dbReference type="AlphaFoldDB" id="A0A1I4C1A2"/>
<evidence type="ECO:0000313" key="2">
    <source>
        <dbReference type="Proteomes" id="UP000198928"/>
    </source>
</evidence>
<sequence>MTQGIPLAAPNTDLLHHQLILAAEDLTNHQPTRPFDDGARLALAHNLADNPAQERQLLAHMPRLDGRTVTRGEYALILADAAKGL</sequence>
<accession>A0A1I4C1A2</accession>
<reference evidence="2" key="1">
    <citation type="submission" date="2016-10" db="EMBL/GenBank/DDBJ databases">
        <authorList>
            <person name="Varghese N."/>
            <person name="Submissions S."/>
        </authorList>
    </citation>
    <scope>NUCLEOTIDE SEQUENCE [LARGE SCALE GENOMIC DNA]</scope>
    <source>
        <strain evidence="2">PL19</strain>
    </source>
</reference>
<organism evidence="1 2">
    <name type="scientific">Streptomyces pini</name>
    <dbReference type="NCBI Taxonomy" id="1520580"/>
    <lineage>
        <taxon>Bacteria</taxon>
        <taxon>Bacillati</taxon>
        <taxon>Actinomycetota</taxon>
        <taxon>Actinomycetes</taxon>
        <taxon>Kitasatosporales</taxon>
        <taxon>Streptomycetaceae</taxon>
        <taxon>Streptomyces</taxon>
    </lineage>
</organism>
<gene>
    <name evidence="1" type="ORF">SAMN05192584_108197</name>
</gene>